<dbReference type="EMBL" id="REFY01000002">
    <property type="protein sequence ID" value="RQG91137.1"/>
    <property type="molecule type" value="Genomic_DNA"/>
</dbReference>
<evidence type="ECO:0000256" key="2">
    <source>
        <dbReference type="SAM" id="Phobius"/>
    </source>
</evidence>
<proteinExistence type="predicted"/>
<dbReference type="OrthoDB" id="204800at2157"/>
<reference evidence="3 4" key="1">
    <citation type="submission" date="2018-10" db="EMBL/GenBank/DDBJ databases">
        <title>Natrarchaeobius chitinivorans gen. nov., sp. nov., and Natrarchaeobius haloalkaliphilus sp. nov., alkaliphilic, chitin-utilizing haloarchaea from hypersaline alkaline lakes.</title>
        <authorList>
            <person name="Sorokin D.Y."/>
            <person name="Elcheninov A.G."/>
            <person name="Kostrikina N.A."/>
            <person name="Bale N.J."/>
            <person name="Sinninghe Damste J.S."/>
            <person name="Khijniak T.V."/>
            <person name="Kublanov I.V."/>
            <person name="Toshchakov S.V."/>
        </authorList>
    </citation>
    <scope>NUCLEOTIDE SEQUENCE [LARGE SCALE GENOMIC DNA]</scope>
    <source>
        <strain evidence="3 4">AArcht-Sl</strain>
    </source>
</reference>
<feature type="transmembrane region" description="Helical" evidence="2">
    <location>
        <begin position="35"/>
        <end position="68"/>
    </location>
</feature>
<dbReference type="Pfam" id="PF26071">
    <property type="entry name" value="DUF8028"/>
    <property type="match status" value="1"/>
</dbReference>
<keyword evidence="2" id="KW-1133">Transmembrane helix</keyword>
<gene>
    <name evidence="3" type="ORF">EA462_03835</name>
</gene>
<organism evidence="3 4">
    <name type="scientific">Natrarchaeobius halalkaliphilus</name>
    <dbReference type="NCBI Taxonomy" id="1679091"/>
    <lineage>
        <taxon>Archaea</taxon>
        <taxon>Methanobacteriati</taxon>
        <taxon>Methanobacteriota</taxon>
        <taxon>Stenosarchaea group</taxon>
        <taxon>Halobacteria</taxon>
        <taxon>Halobacteriales</taxon>
        <taxon>Natrialbaceae</taxon>
        <taxon>Natrarchaeobius</taxon>
    </lineage>
</organism>
<feature type="compositionally biased region" description="Polar residues" evidence="1">
    <location>
        <begin position="1"/>
        <end position="13"/>
    </location>
</feature>
<keyword evidence="2" id="KW-0472">Membrane</keyword>
<comment type="caution">
    <text evidence="3">The sequence shown here is derived from an EMBL/GenBank/DDBJ whole genome shotgun (WGS) entry which is preliminary data.</text>
</comment>
<sequence length="83" mass="8676">MLPTPNTDPQAHTNARRLASTMSESVVTPVRASAFWATIILPLLALVLLGTGIVSISLVTVASFVAVYGTCAIAGHNHTPNHL</sequence>
<name>A0A3N6LRS0_9EURY</name>
<accession>A0A3N6LRS0</accession>
<feature type="region of interest" description="Disordered" evidence="1">
    <location>
        <begin position="1"/>
        <end position="22"/>
    </location>
</feature>
<dbReference type="Proteomes" id="UP000273828">
    <property type="component" value="Unassembled WGS sequence"/>
</dbReference>
<evidence type="ECO:0000313" key="4">
    <source>
        <dbReference type="Proteomes" id="UP000273828"/>
    </source>
</evidence>
<dbReference type="InterPro" id="IPR058341">
    <property type="entry name" value="DUF8028"/>
</dbReference>
<evidence type="ECO:0000256" key="1">
    <source>
        <dbReference type="SAM" id="MobiDB-lite"/>
    </source>
</evidence>
<protein>
    <submittedName>
        <fullName evidence="3">Uncharacterized protein</fullName>
    </submittedName>
</protein>
<keyword evidence="2" id="KW-0812">Transmembrane</keyword>
<keyword evidence="4" id="KW-1185">Reference proteome</keyword>
<evidence type="ECO:0000313" key="3">
    <source>
        <dbReference type="EMBL" id="RQG91137.1"/>
    </source>
</evidence>
<dbReference type="AlphaFoldDB" id="A0A3N6LRS0"/>